<protein>
    <submittedName>
        <fullName evidence="2">IolC myo-catabolism protein</fullName>
    </submittedName>
</protein>
<organism evidence="2 3">
    <name type="scientific">Candidatus Uhrbacteria bacterium CG22_combo_CG10-13_8_21_14_all_47_17</name>
    <dbReference type="NCBI Taxonomy" id="1975041"/>
    <lineage>
        <taxon>Bacteria</taxon>
        <taxon>Candidatus Uhriibacteriota</taxon>
    </lineage>
</organism>
<dbReference type="EMBL" id="PCSZ01000079">
    <property type="protein sequence ID" value="PIP60148.1"/>
    <property type="molecule type" value="Genomic_DNA"/>
</dbReference>
<reference evidence="2 3" key="1">
    <citation type="submission" date="2017-09" db="EMBL/GenBank/DDBJ databases">
        <title>Depth-based differentiation of microbial function through sediment-hosted aquifers and enrichment of novel symbionts in the deep terrestrial subsurface.</title>
        <authorList>
            <person name="Probst A.J."/>
            <person name="Ladd B."/>
            <person name="Jarett J.K."/>
            <person name="Geller-Mcgrath D.E."/>
            <person name="Sieber C.M."/>
            <person name="Emerson J.B."/>
            <person name="Anantharaman K."/>
            <person name="Thomas B.C."/>
            <person name="Malmstrom R."/>
            <person name="Stieglmeier M."/>
            <person name="Klingl A."/>
            <person name="Woyke T."/>
            <person name="Ryan C.M."/>
            <person name="Banfield J.F."/>
        </authorList>
    </citation>
    <scope>NUCLEOTIDE SEQUENCE [LARGE SCALE GENOMIC DNA]</scope>
    <source>
        <strain evidence="2">CG22_combo_CG10-13_8_21_14_all_47_17</strain>
    </source>
</reference>
<dbReference type="InterPro" id="IPR013785">
    <property type="entry name" value="Aldolase_TIM"/>
</dbReference>
<dbReference type="InterPro" id="IPR018659">
    <property type="entry name" value="DUF2090"/>
</dbReference>
<sequence>LLGFKMPLTNAQKKEVTELKKIVYEAFQLSLKKYSHFNWFGILLDEEYGASILREAKKTGTQVCLTTEKSGKEEYQFQYGSAFAAHINRFKPHYVKALVRWNPKNKTLNARQLKRLKKLSDFCHKNGYEFLFELLIIPTERDLKRAGGVAAFQKQVRPKMEANAIRVIQK</sequence>
<accession>A0A2H0BT38</accession>
<evidence type="ECO:0000313" key="2">
    <source>
        <dbReference type="EMBL" id="PIP60148.1"/>
    </source>
</evidence>
<dbReference type="Proteomes" id="UP000231581">
    <property type="component" value="Unassembled WGS sequence"/>
</dbReference>
<evidence type="ECO:0000313" key="3">
    <source>
        <dbReference type="Proteomes" id="UP000231581"/>
    </source>
</evidence>
<dbReference type="AlphaFoldDB" id="A0A2H0BT38"/>
<proteinExistence type="predicted"/>
<dbReference type="Gene3D" id="3.20.20.70">
    <property type="entry name" value="Aldolase class I"/>
    <property type="match status" value="1"/>
</dbReference>
<feature type="non-terminal residue" evidence="2">
    <location>
        <position position="1"/>
    </location>
</feature>
<name>A0A2H0BT38_9BACT</name>
<comment type="caution">
    <text evidence="2">The sequence shown here is derived from an EMBL/GenBank/DDBJ whole genome shotgun (WGS) entry which is preliminary data.</text>
</comment>
<gene>
    <name evidence="2" type="ORF">COX00_04745</name>
</gene>
<dbReference type="Pfam" id="PF09863">
    <property type="entry name" value="DUF2090"/>
    <property type="match status" value="1"/>
</dbReference>
<feature type="non-terminal residue" evidence="2">
    <location>
        <position position="170"/>
    </location>
</feature>
<feature type="domain" description="DUF2090" evidence="1">
    <location>
        <begin position="10"/>
        <end position="142"/>
    </location>
</feature>
<evidence type="ECO:0000259" key="1">
    <source>
        <dbReference type="Pfam" id="PF09863"/>
    </source>
</evidence>